<dbReference type="Pfam" id="PF00128">
    <property type="entry name" value="Alpha-amylase"/>
    <property type="match status" value="1"/>
</dbReference>
<feature type="domain" description="Glycosyl hydrolase family 13 catalytic" evidence="6">
    <location>
        <begin position="20"/>
        <end position="422"/>
    </location>
</feature>
<dbReference type="InterPro" id="IPR017853">
    <property type="entry name" value="GH"/>
</dbReference>
<evidence type="ECO:0000256" key="4">
    <source>
        <dbReference type="RuleBase" id="RU003615"/>
    </source>
</evidence>
<evidence type="ECO:0000259" key="6">
    <source>
        <dbReference type="SMART" id="SM00642"/>
    </source>
</evidence>
<dbReference type="AlphaFoldDB" id="C7C5C5"/>
<comment type="catalytic activity">
    <reaction evidence="5">
        <text>Endohydrolysis of (1-&gt;4)-alpha-D-glucosidic linkages in polysaccharides containing three or more (1-&gt;4)-alpha-linked D-glucose units.</text>
        <dbReference type="EC" id="3.2.1.1"/>
    </reaction>
</comment>
<dbReference type="SUPFAM" id="SSF51445">
    <property type="entry name" value="(Trans)glycosidases"/>
    <property type="match status" value="1"/>
</dbReference>
<name>C7C5C5_9ENTR</name>
<dbReference type="PANTHER" id="PTHR10357">
    <property type="entry name" value="ALPHA-AMYLASE FAMILY MEMBER"/>
    <property type="match status" value="1"/>
</dbReference>
<evidence type="ECO:0000256" key="1">
    <source>
        <dbReference type="ARBA" id="ARBA00008061"/>
    </source>
</evidence>
<proteinExistence type="inferred from homology"/>
<dbReference type="EC" id="3.2.1.1" evidence="5"/>
<organism evidence="7">
    <name type="scientific">Franconibacter pulveris</name>
    <dbReference type="NCBI Taxonomy" id="435910"/>
    <lineage>
        <taxon>Bacteria</taxon>
        <taxon>Pseudomonadati</taxon>
        <taxon>Pseudomonadota</taxon>
        <taxon>Gammaproteobacteria</taxon>
        <taxon>Enterobacterales</taxon>
        <taxon>Enterobacteriaceae</taxon>
        <taxon>Franconibacter</taxon>
    </lineage>
</organism>
<dbReference type="SMART" id="SM00642">
    <property type="entry name" value="Aamy"/>
    <property type="match status" value="1"/>
</dbReference>
<reference evidence="7" key="1">
    <citation type="submission" date="2009-07" db="EMBL/GenBank/DDBJ databases">
        <title>Pigment operon comparison of three Enterobacter species.</title>
        <authorList>
            <person name="Lehner A."/>
            <person name="Tischler P."/>
            <person name="Rattei T."/>
            <person name="Stephan R."/>
        </authorList>
    </citation>
    <scope>NUCLEOTIDE SEQUENCE</scope>
    <source>
        <strain evidence="7">LMG 24057T</strain>
    </source>
</reference>
<dbReference type="CDD" id="cd11333">
    <property type="entry name" value="AmyAc_SI_OligoGlu_DGase"/>
    <property type="match status" value="1"/>
</dbReference>
<dbReference type="SUPFAM" id="SSF51011">
    <property type="entry name" value="Glycosyl hydrolase domain"/>
    <property type="match status" value="1"/>
</dbReference>
<dbReference type="Gene3D" id="2.60.40.1180">
    <property type="entry name" value="Golgi alpha-mannosidase II"/>
    <property type="match status" value="1"/>
</dbReference>
<dbReference type="CAZy" id="GH13">
    <property type="family name" value="Glycoside Hydrolase Family 13"/>
</dbReference>
<gene>
    <name evidence="7" type="primary">yugT</name>
</gene>
<dbReference type="FunFam" id="3.90.400.10:FF:000002">
    <property type="entry name" value="Sucrose isomerase"/>
    <property type="match status" value="1"/>
</dbReference>
<keyword evidence="2 5" id="KW-0378">Hydrolase</keyword>
<keyword evidence="3 5" id="KW-0326">Glycosidase</keyword>
<dbReference type="GO" id="GO:0043169">
    <property type="term" value="F:cation binding"/>
    <property type="evidence" value="ECO:0007669"/>
    <property type="project" value="InterPro"/>
</dbReference>
<dbReference type="InterPro" id="IPR006047">
    <property type="entry name" value="GH13_cat_dom"/>
</dbReference>
<dbReference type="FunFam" id="3.20.20.80:FF:000064">
    <property type="entry name" value="Oligo-1,6-glucosidase"/>
    <property type="match status" value="2"/>
</dbReference>
<dbReference type="InterPro" id="IPR006046">
    <property type="entry name" value="Alpha_amylase"/>
</dbReference>
<dbReference type="Gene3D" id="3.20.20.80">
    <property type="entry name" value="Glycosidases"/>
    <property type="match status" value="1"/>
</dbReference>
<dbReference type="InterPro" id="IPR013780">
    <property type="entry name" value="Glyco_hydro_b"/>
</dbReference>
<sequence>MGEAITPVRERWWKEAVAYQVYPRSFKDSNGDGIGDLNGVTEKLDYLKDLGIDLIWICPMYRSPNDDNGYDISDYHAIMEEFGTMADFDRLLEETHARGMRLILDLVVNHTSDEHPWFLESRASKDNPKRDWYIWRDGKNGAEPNNWESIFSGSAWEYDETTNQYFMHLFSRKQPDLNWENREMRTAVYEMMRWWLDKGIDGFRIDAISHLKKEPTLADVPNPENLPYAPSMVSHLNYDGLLDYVDDICGNVFNHYDIVTVGEMNGLDAVHAEEWVGENRGRLNMVFQFEHVRLWEPQAGLRPTPAVLKKIFTSWQEALEGKGWNALYVENHDVTRITSRWGDTEHHWRESATCIAAMYFLMQGTPFIYQGQEIGMTNTRFASLADFDDVSAKNKAKDLKRMGMSDAEIIAFLTRTGRDNSRTPMQWDSSPHAGFSTHQPWLKVNPNFEMINVENQLHDPQSVLNFYRQMIHLRKREKALVYGRYDLLLDDHEQIYAYSRLYGDERFVVLCNMSGKAAVWDEEALTLEGAQCVLANVAEWEEGYRLRAWEARVYKFS</sequence>
<evidence type="ECO:0000256" key="5">
    <source>
        <dbReference type="RuleBase" id="RU361134"/>
    </source>
</evidence>
<evidence type="ECO:0000256" key="2">
    <source>
        <dbReference type="ARBA" id="ARBA00022801"/>
    </source>
</evidence>
<dbReference type="Gene3D" id="3.90.400.10">
    <property type="entry name" value="Oligo-1,6-glucosidase, Domain 2"/>
    <property type="match status" value="1"/>
</dbReference>
<protein>
    <recommendedName>
        <fullName evidence="5">Alpha-amylase</fullName>
        <ecNumber evidence="5">3.2.1.1</ecNumber>
    </recommendedName>
</protein>
<dbReference type="GO" id="GO:0009313">
    <property type="term" value="P:oligosaccharide catabolic process"/>
    <property type="evidence" value="ECO:0007669"/>
    <property type="project" value="TreeGrafter"/>
</dbReference>
<dbReference type="PRINTS" id="PR00110">
    <property type="entry name" value="ALPHAAMYLASE"/>
</dbReference>
<dbReference type="EMBL" id="FN430676">
    <property type="protein sequence ID" value="CAZ90593.1"/>
    <property type="molecule type" value="Genomic_DNA"/>
</dbReference>
<evidence type="ECO:0000313" key="7">
    <source>
        <dbReference type="EMBL" id="CAZ90593.1"/>
    </source>
</evidence>
<accession>C7C5C5</accession>
<evidence type="ECO:0000256" key="3">
    <source>
        <dbReference type="ARBA" id="ARBA00023295"/>
    </source>
</evidence>
<comment type="similarity">
    <text evidence="1 4">Belongs to the glycosyl hydrolase 13 family.</text>
</comment>
<keyword evidence="5" id="KW-0119">Carbohydrate metabolism</keyword>
<dbReference type="PANTHER" id="PTHR10357:SF178">
    <property type="entry name" value="OLIGO-1,6-GLUCOSIDASE 3-RELATED"/>
    <property type="match status" value="1"/>
</dbReference>
<dbReference type="GO" id="GO:0004556">
    <property type="term" value="F:alpha-amylase activity"/>
    <property type="evidence" value="ECO:0007669"/>
    <property type="project" value="UniProtKB-UniRule"/>
</dbReference>
<dbReference type="InterPro" id="IPR045857">
    <property type="entry name" value="O16G_dom_2"/>
</dbReference>